<reference evidence="1" key="1">
    <citation type="submission" date="2014-05" db="EMBL/GenBank/DDBJ databases">
        <title>The transcriptome of the halophilic microalga Tetraselmis sp. GSL018 isolated from the Great Salt Lake, Utah.</title>
        <authorList>
            <person name="Jinkerson R.E."/>
            <person name="D'Adamo S."/>
            <person name="Posewitz M.C."/>
        </authorList>
    </citation>
    <scope>NUCLEOTIDE SEQUENCE</scope>
    <source>
        <strain evidence="1">GSL018</strain>
    </source>
</reference>
<protein>
    <submittedName>
        <fullName evidence="1">Uncharacterized protein</fullName>
    </submittedName>
</protein>
<gene>
    <name evidence="1" type="ORF">TSPGSL018_10913</name>
</gene>
<accession>A0A061S4T5</accession>
<proteinExistence type="predicted"/>
<evidence type="ECO:0000313" key="1">
    <source>
        <dbReference type="EMBL" id="JAC80162.1"/>
    </source>
</evidence>
<organism evidence="1">
    <name type="scientific">Tetraselmis sp. GSL018</name>
    <dbReference type="NCBI Taxonomy" id="582737"/>
    <lineage>
        <taxon>Eukaryota</taxon>
        <taxon>Viridiplantae</taxon>
        <taxon>Chlorophyta</taxon>
        <taxon>core chlorophytes</taxon>
        <taxon>Chlorodendrophyceae</taxon>
        <taxon>Chlorodendrales</taxon>
        <taxon>Chlorodendraceae</taxon>
        <taxon>Tetraselmis</taxon>
    </lineage>
</organism>
<name>A0A061S4T5_9CHLO</name>
<dbReference type="EMBL" id="GBEZ01005112">
    <property type="protein sequence ID" value="JAC80162.1"/>
    <property type="molecule type" value="Transcribed_RNA"/>
</dbReference>
<dbReference type="AlphaFoldDB" id="A0A061S4T5"/>
<sequence>MKSNNYDTNTSNGLNKTKGSQREKGFQFLRLELFHRIFLAKVK</sequence>